<organism evidence="2 3">
    <name type="scientific">Polynucleobacter kasalickyi</name>
    <dbReference type="NCBI Taxonomy" id="1938817"/>
    <lineage>
        <taxon>Bacteria</taxon>
        <taxon>Pseudomonadati</taxon>
        <taxon>Pseudomonadota</taxon>
        <taxon>Betaproteobacteria</taxon>
        <taxon>Burkholderiales</taxon>
        <taxon>Burkholderiaceae</taxon>
        <taxon>Polynucleobacter</taxon>
    </lineage>
</organism>
<dbReference type="EMBL" id="FWXJ01000005">
    <property type="protein sequence ID" value="SMC47968.1"/>
    <property type="molecule type" value="Genomic_DNA"/>
</dbReference>
<evidence type="ECO:0000256" key="1">
    <source>
        <dbReference type="SAM" id="Phobius"/>
    </source>
</evidence>
<keyword evidence="1" id="KW-1133">Transmembrane helix</keyword>
<evidence type="ECO:0000313" key="2">
    <source>
        <dbReference type="EMBL" id="SMC47968.1"/>
    </source>
</evidence>
<accession>A0A1W1ZIU3</accession>
<dbReference type="AlphaFoldDB" id="A0A1W1ZIU3"/>
<dbReference type="Proteomes" id="UP000192708">
    <property type="component" value="Unassembled WGS sequence"/>
</dbReference>
<dbReference type="OrthoDB" id="8604580at2"/>
<gene>
    <name evidence="2" type="ORF">SAMN06296008_105154</name>
</gene>
<reference evidence="2 3" key="1">
    <citation type="submission" date="2017-04" db="EMBL/GenBank/DDBJ databases">
        <authorList>
            <person name="Afonso C.L."/>
            <person name="Miller P.J."/>
            <person name="Scott M.A."/>
            <person name="Spackman E."/>
            <person name="Goraichik I."/>
            <person name="Dimitrov K.M."/>
            <person name="Suarez D.L."/>
            <person name="Swayne D.E."/>
        </authorList>
    </citation>
    <scope>NUCLEOTIDE SEQUENCE [LARGE SCALE GENOMIC DNA]</scope>
    <source>
        <strain evidence="2 3">VK13</strain>
    </source>
</reference>
<evidence type="ECO:0000313" key="3">
    <source>
        <dbReference type="Proteomes" id="UP000192708"/>
    </source>
</evidence>
<feature type="transmembrane region" description="Helical" evidence="1">
    <location>
        <begin position="6"/>
        <end position="28"/>
    </location>
</feature>
<dbReference type="InterPro" id="IPR008621">
    <property type="entry name" value="Cbb3-typ_cyt_oxidase_comp"/>
</dbReference>
<keyword evidence="3" id="KW-1185">Reference proteome</keyword>
<proteinExistence type="predicted"/>
<sequence length="55" mass="6095">MNSITVFLSAASTILGLIFFLGIVYWAFSAHSREANEASAKLPFELPDEFKKDLS</sequence>
<dbReference type="Pfam" id="PF05545">
    <property type="entry name" value="FixQ"/>
    <property type="match status" value="1"/>
</dbReference>
<keyword evidence="1" id="KW-0472">Membrane</keyword>
<dbReference type="STRING" id="1938817.SAMN06296008_105154"/>
<protein>
    <submittedName>
        <fullName evidence="2">Cytochrome c oxidase cbb3-type subunit 4</fullName>
    </submittedName>
</protein>
<name>A0A1W1ZIU3_9BURK</name>
<dbReference type="RefSeq" id="WP_084283304.1">
    <property type="nucleotide sequence ID" value="NZ_FWXJ01000005.1"/>
</dbReference>
<keyword evidence="1" id="KW-0812">Transmembrane</keyword>